<dbReference type="Proteomes" id="UP000297716">
    <property type="component" value="Unassembled WGS sequence"/>
</dbReference>
<keyword evidence="2 5" id="KW-0489">Methyltransferase</keyword>
<comment type="caution">
    <text evidence="8">The sequence shown here is derived from an EMBL/GenBank/DDBJ whole genome shotgun (WGS) entry which is preliminary data.</text>
</comment>
<evidence type="ECO:0000256" key="2">
    <source>
        <dbReference type="ARBA" id="ARBA00022603"/>
    </source>
</evidence>
<keyword evidence="1 5" id="KW-0963">Cytoplasm</keyword>
<keyword evidence="4 5" id="KW-0949">S-adenosyl-L-methionine</keyword>
<protein>
    <recommendedName>
        <fullName evidence="5">Protein-lysine N-methyltransferase EFM4</fullName>
        <ecNumber evidence="5">2.1.1.-</ecNumber>
    </recommendedName>
    <alternativeName>
        <fullName evidence="5">Elongation factor methyltransferase 4</fullName>
    </alternativeName>
</protein>
<dbReference type="HAMAP" id="MF_03188">
    <property type="entry name" value="Methyltr_EFM4"/>
    <property type="match status" value="1"/>
</dbReference>
<gene>
    <name evidence="5" type="primary">EFM4</name>
    <name evidence="8" type="ORF">E0Z10_g4367</name>
</gene>
<evidence type="ECO:0000256" key="1">
    <source>
        <dbReference type="ARBA" id="ARBA00022490"/>
    </source>
</evidence>
<feature type="compositionally biased region" description="Low complexity" evidence="6">
    <location>
        <begin position="230"/>
        <end position="239"/>
    </location>
</feature>
<dbReference type="GO" id="GO:0005737">
    <property type="term" value="C:cytoplasm"/>
    <property type="evidence" value="ECO:0007669"/>
    <property type="project" value="UniProtKB-SubCell"/>
</dbReference>
<feature type="region of interest" description="Disordered" evidence="6">
    <location>
        <begin position="117"/>
        <end position="172"/>
    </location>
</feature>
<dbReference type="OrthoDB" id="10069295at2759"/>
<dbReference type="InterPro" id="IPR029063">
    <property type="entry name" value="SAM-dependent_MTases_sf"/>
</dbReference>
<comment type="subcellular location">
    <subcellularLocation>
        <location evidence="5">Cytoplasm</location>
    </subcellularLocation>
</comment>
<dbReference type="GO" id="GO:0016192">
    <property type="term" value="P:vesicle-mediated transport"/>
    <property type="evidence" value="ECO:0007669"/>
    <property type="project" value="UniProtKB-UniRule"/>
</dbReference>
<dbReference type="AlphaFoldDB" id="A0A4Z0Z0X4"/>
<dbReference type="EC" id="2.1.1.-" evidence="5"/>
<name>A0A4Z0Z0X4_9PEZI</name>
<evidence type="ECO:0000256" key="4">
    <source>
        <dbReference type="ARBA" id="ARBA00022691"/>
    </source>
</evidence>
<dbReference type="PANTHER" id="PTHR12843">
    <property type="entry name" value="PROTEIN-LYSINE N-METHYLTRANSFERASE METTL10"/>
    <property type="match status" value="1"/>
</dbReference>
<proteinExistence type="inferred from homology"/>
<dbReference type="GO" id="GO:0016279">
    <property type="term" value="F:protein-lysine N-methyltransferase activity"/>
    <property type="evidence" value="ECO:0007669"/>
    <property type="project" value="UniProtKB-UniRule"/>
</dbReference>
<sequence length="337" mass="37436">MIMAKPAHLEPSKLGTKEYWDALYTTEITNHAHDPLDTGTAWFDDSDAETKLLEFLDEPERAQELGLDTATTSFLDLGTGNGALLFALRDAGWVGPMLGVDYSAQSVRFARRIERARRREGKERGGGDGSKKGDAEEEGDTAKNNEGKADEHEEDDDEEDDDEEDDDDDDEDEDVHFAEHDIFHTPATALLHARFSPSIVEGWDVILDKGTFDAISLSAETLDGADNADDTNTPPATDDTGTRPRRINEAYGTRILPLIREGGLFLITSCNWTETELRSWFEGDGTLQETPAASEDQEPVYWGFKIVGRVEYRSFSFGGVKGQTISSLCFQKVRKSR</sequence>
<dbReference type="Gene3D" id="3.40.50.150">
    <property type="entry name" value="Vaccinia Virus protein VP39"/>
    <property type="match status" value="1"/>
</dbReference>
<dbReference type="InterPro" id="IPR026635">
    <property type="entry name" value="Efm4/METTL10"/>
</dbReference>
<feature type="compositionally biased region" description="Basic and acidic residues" evidence="6">
    <location>
        <begin position="120"/>
        <end position="151"/>
    </location>
</feature>
<evidence type="ECO:0000313" key="8">
    <source>
        <dbReference type="EMBL" id="TGJ84413.1"/>
    </source>
</evidence>
<keyword evidence="9" id="KW-1185">Reference proteome</keyword>
<dbReference type="SUPFAM" id="SSF53335">
    <property type="entry name" value="S-adenosyl-L-methionine-dependent methyltransferases"/>
    <property type="match status" value="1"/>
</dbReference>
<dbReference type="InterPro" id="IPR025714">
    <property type="entry name" value="Methyltranfer_dom"/>
</dbReference>
<feature type="compositionally biased region" description="Acidic residues" evidence="6">
    <location>
        <begin position="152"/>
        <end position="172"/>
    </location>
</feature>
<evidence type="ECO:0000256" key="6">
    <source>
        <dbReference type="SAM" id="MobiDB-lite"/>
    </source>
</evidence>
<keyword evidence="3 5" id="KW-0808">Transferase</keyword>
<dbReference type="GO" id="GO:0032259">
    <property type="term" value="P:methylation"/>
    <property type="evidence" value="ECO:0007669"/>
    <property type="project" value="UniProtKB-KW"/>
</dbReference>
<feature type="domain" description="Methyltransferase" evidence="7">
    <location>
        <begin position="71"/>
        <end position="115"/>
    </location>
</feature>
<feature type="region of interest" description="Disordered" evidence="6">
    <location>
        <begin position="223"/>
        <end position="244"/>
    </location>
</feature>
<evidence type="ECO:0000313" key="9">
    <source>
        <dbReference type="Proteomes" id="UP000297716"/>
    </source>
</evidence>
<accession>A0A4Z0Z0X4</accession>
<dbReference type="STRING" id="37992.A0A4Z0Z0X4"/>
<dbReference type="EMBL" id="SKBN01000068">
    <property type="protein sequence ID" value="TGJ84413.1"/>
    <property type="molecule type" value="Genomic_DNA"/>
</dbReference>
<dbReference type="Pfam" id="PF13847">
    <property type="entry name" value="Methyltransf_31"/>
    <property type="match status" value="1"/>
</dbReference>
<comment type="similarity">
    <text evidence="5">Belongs to the class I-like SAM-binding methyltransferase superfamily. EFM4 family.</text>
</comment>
<evidence type="ECO:0000256" key="3">
    <source>
        <dbReference type="ARBA" id="ARBA00022679"/>
    </source>
</evidence>
<reference evidence="8 9" key="1">
    <citation type="submission" date="2019-03" db="EMBL/GenBank/DDBJ databases">
        <title>Draft genome sequence of Xylaria hypoxylon DSM 108379, a ubiquitous saprotrophic-parasitic fungi on hardwood.</title>
        <authorList>
            <person name="Buettner E."/>
            <person name="Leonhardt S."/>
            <person name="Gebauer A.M."/>
            <person name="Liers C."/>
            <person name="Hofrichter M."/>
            <person name="Kellner H."/>
        </authorList>
    </citation>
    <scope>NUCLEOTIDE SEQUENCE [LARGE SCALE GENOMIC DNA]</scope>
    <source>
        <strain evidence="8 9">DSM 108379</strain>
    </source>
</reference>
<dbReference type="PANTHER" id="PTHR12843:SF5">
    <property type="entry name" value="EEF1A LYSINE METHYLTRANSFERASE 2"/>
    <property type="match status" value="1"/>
</dbReference>
<evidence type="ECO:0000259" key="7">
    <source>
        <dbReference type="Pfam" id="PF13847"/>
    </source>
</evidence>
<keyword evidence="5" id="KW-0813">Transport</keyword>
<organism evidence="8 9">
    <name type="scientific">Xylaria hypoxylon</name>
    <dbReference type="NCBI Taxonomy" id="37992"/>
    <lineage>
        <taxon>Eukaryota</taxon>
        <taxon>Fungi</taxon>
        <taxon>Dikarya</taxon>
        <taxon>Ascomycota</taxon>
        <taxon>Pezizomycotina</taxon>
        <taxon>Sordariomycetes</taxon>
        <taxon>Xylariomycetidae</taxon>
        <taxon>Xylariales</taxon>
        <taxon>Xylariaceae</taxon>
        <taxon>Xylaria</taxon>
    </lineage>
</organism>
<evidence type="ECO:0000256" key="5">
    <source>
        <dbReference type="HAMAP-Rule" id="MF_03188"/>
    </source>
</evidence>
<comment type="function">
    <text evidence="5">S-adenosyl-L-methionine-dependent protein-lysine N-methyltransferase that mono- and dimethylates elongation factor 1-alpha at 'Lys-316'. May play a role in intracellular transport.</text>
</comment>